<evidence type="ECO:0000256" key="4">
    <source>
        <dbReference type="ARBA" id="ARBA00023004"/>
    </source>
</evidence>
<organism evidence="9 10">
    <name type="scientific">Clostridium boliviensis</name>
    <dbReference type="NCBI Taxonomy" id="318465"/>
    <lineage>
        <taxon>Bacteria</taxon>
        <taxon>Bacillati</taxon>
        <taxon>Bacillota</taxon>
        <taxon>Clostridia</taxon>
        <taxon>Eubacteriales</taxon>
        <taxon>Clostridiaceae</taxon>
        <taxon>Clostridium</taxon>
    </lineage>
</organism>
<dbReference type="Pfam" id="PF04055">
    <property type="entry name" value="Radical_SAM"/>
    <property type="match status" value="1"/>
</dbReference>
<keyword evidence="2 6" id="KW-0949">S-adenosyl-L-methionine</keyword>
<dbReference type="RefSeq" id="WP_318063792.1">
    <property type="nucleotide sequence ID" value="NZ_JAWONS010000123.1"/>
</dbReference>
<dbReference type="InterPro" id="IPR022946">
    <property type="entry name" value="UPF0313"/>
</dbReference>
<feature type="binding site" evidence="6">
    <location>
        <position position="309"/>
    </location>
    <ligand>
        <name>[4Fe-4S] cluster</name>
        <dbReference type="ChEBI" id="CHEBI:49883"/>
        <note>4Fe-4S-S-AdoMet</note>
    </ligand>
</feature>
<dbReference type="Pfam" id="PF11842">
    <property type="entry name" value="DUF3362"/>
    <property type="match status" value="1"/>
</dbReference>
<protein>
    <submittedName>
        <fullName evidence="9">YgiQ family radical SAM protein</fullName>
    </submittedName>
</protein>
<dbReference type="InterPro" id="IPR023404">
    <property type="entry name" value="rSAM_horseshoe"/>
</dbReference>
<dbReference type="SMART" id="SM00729">
    <property type="entry name" value="Elp3"/>
    <property type="match status" value="1"/>
</dbReference>
<dbReference type="PANTHER" id="PTHR32331">
    <property type="entry name" value="UPF0313 PROTEIN YGIQ"/>
    <property type="match status" value="1"/>
</dbReference>
<evidence type="ECO:0000256" key="2">
    <source>
        <dbReference type="ARBA" id="ARBA00022691"/>
    </source>
</evidence>
<evidence type="ECO:0000256" key="3">
    <source>
        <dbReference type="ARBA" id="ARBA00022723"/>
    </source>
</evidence>
<evidence type="ECO:0000256" key="1">
    <source>
        <dbReference type="ARBA" id="ARBA00022485"/>
    </source>
</evidence>
<dbReference type="NCBIfam" id="TIGR03904">
    <property type="entry name" value="SAM_YgiQ"/>
    <property type="match status" value="1"/>
</dbReference>
<evidence type="ECO:0000313" key="9">
    <source>
        <dbReference type="EMBL" id="MDW2797539.1"/>
    </source>
</evidence>
<comment type="caution">
    <text evidence="9">The sequence shown here is derived from an EMBL/GenBank/DDBJ whole genome shotgun (WGS) entry which is preliminary data.</text>
</comment>
<dbReference type="SFLD" id="SFLDS00029">
    <property type="entry name" value="Radical_SAM"/>
    <property type="match status" value="1"/>
</dbReference>
<evidence type="ECO:0000259" key="8">
    <source>
        <dbReference type="PROSITE" id="PS51918"/>
    </source>
</evidence>
<comment type="similarity">
    <text evidence="6">Belongs to the UPF0313 family.</text>
</comment>
<accession>A0ABU4GIV0</accession>
<feature type="compositionally biased region" description="Basic and acidic residues" evidence="7">
    <location>
        <begin position="609"/>
        <end position="621"/>
    </location>
</feature>
<dbReference type="Gene3D" id="3.80.30.20">
    <property type="entry name" value="tm_1862 like domain"/>
    <property type="match status" value="1"/>
</dbReference>
<dbReference type="InterPro" id="IPR024560">
    <property type="entry name" value="UPF0313_C"/>
</dbReference>
<evidence type="ECO:0000313" key="10">
    <source>
        <dbReference type="Proteomes" id="UP001276854"/>
    </source>
</evidence>
<keyword evidence="1 6" id="KW-0004">4Fe-4S</keyword>
<name>A0ABU4GIV0_9CLOT</name>
<evidence type="ECO:0000256" key="6">
    <source>
        <dbReference type="HAMAP-Rule" id="MF_01251"/>
    </source>
</evidence>
<gene>
    <name evidence="9" type="ORF">RZO55_08120</name>
</gene>
<feature type="binding site" evidence="6">
    <location>
        <position position="313"/>
    </location>
    <ligand>
        <name>[4Fe-4S] cluster</name>
        <dbReference type="ChEBI" id="CHEBI:49883"/>
        <note>4Fe-4S-S-AdoMet</note>
    </ligand>
</feature>
<comment type="cofactor">
    <cofactor evidence="6">
        <name>[4Fe-4S] cluster</name>
        <dbReference type="ChEBI" id="CHEBI:49883"/>
    </cofactor>
    <text evidence="6">Binds 1 [4Fe-4S] cluster. The cluster is coordinated with 3 cysteines and an exchangeable S-adenosyl-L-methionine.</text>
</comment>
<dbReference type="InterPro" id="IPR006638">
    <property type="entry name" value="Elp3/MiaA/NifB-like_rSAM"/>
</dbReference>
<dbReference type="PROSITE" id="PS51918">
    <property type="entry name" value="RADICAL_SAM"/>
    <property type="match status" value="1"/>
</dbReference>
<keyword evidence="4 6" id="KW-0408">Iron</keyword>
<reference evidence="9 10" key="1">
    <citation type="submission" date="2023-10" db="EMBL/GenBank/DDBJ databases">
        <title>A novel Glycoside Hydrolase 43-Like Enzyme from Clostrdium boliviensis is an Endo-xylanase, and a Candidate for Xylooligosaccharides Production from Different Xylan Substrates.</title>
        <authorList>
            <person name="Alvarez M.T."/>
            <person name="Rocabado-Villegas L.R."/>
            <person name="Salas-Veizaga D.M."/>
            <person name="Linares-Pasten J.A."/>
            <person name="Gudmundsdottir E.E."/>
            <person name="Hreggvidsson G.O."/>
            <person name="Adlercreutz P."/>
            <person name="Nordberg Karlsson E."/>
        </authorList>
    </citation>
    <scope>NUCLEOTIDE SEQUENCE [LARGE SCALE GENOMIC DNA]</scope>
    <source>
        <strain evidence="9 10">E-1</strain>
    </source>
</reference>
<dbReference type="Proteomes" id="UP001276854">
    <property type="component" value="Unassembled WGS sequence"/>
</dbReference>
<keyword evidence="10" id="KW-1185">Reference proteome</keyword>
<dbReference type="SFLD" id="SFLDG01082">
    <property type="entry name" value="B12-binding_domain_containing"/>
    <property type="match status" value="1"/>
</dbReference>
<dbReference type="SUPFAM" id="SSF102114">
    <property type="entry name" value="Radical SAM enzymes"/>
    <property type="match status" value="1"/>
</dbReference>
<dbReference type="Pfam" id="PF08497">
    <property type="entry name" value="Radical_SAM_N"/>
    <property type="match status" value="1"/>
</dbReference>
<keyword evidence="5 6" id="KW-0411">Iron-sulfur</keyword>
<proteinExistence type="inferred from homology"/>
<dbReference type="HAMAP" id="MF_01251">
    <property type="entry name" value="UPF0313"/>
    <property type="match status" value="1"/>
</dbReference>
<evidence type="ECO:0000256" key="5">
    <source>
        <dbReference type="ARBA" id="ARBA00023014"/>
    </source>
</evidence>
<evidence type="ECO:0000256" key="7">
    <source>
        <dbReference type="SAM" id="MobiDB-lite"/>
    </source>
</evidence>
<feature type="domain" description="Radical SAM core" evidence="8">
    <location>
        <begin position="294"/>
        <end position="566"/>
    </location>
</feature>
<dbReference type="EMBL" id="JAWONS010000123">
    <property type="protein sequence ID" value="MDW2797539.1"/>
    <property type="molecule type" value="Genomic_DNA"/>
</dbReference>
<feature type="region of interest" description="Disordered" evidence="7">
    <location>
        <begin position="600"/>
        <end position="644"/>
    </location>
</feature>
<keyword evidence="3 6" id="KW-0479">Metal-binding</keyword>
<dbReference type="PANTHER" id="PTHR32331:SF0">
    <property type="entry name" value="UPF0313 PROTEIN YGIQ"/>
    <property type="match status" value="1"/>
</dbReference>
<dbReference type="SFLD" id="SFLDG01069">
    <property type="entry name" value="UPF0313"/>
    <property type="match status" value="1"/>
</dbReference>
<dbReference type="InterPro" id="IPR058240">
    <property type="entry name" value="rSAM_sf"/>
</dbReference>
<dbReference type="InterPro" id="IPR007197">
    <property type="entry name" value="rSAM"/>
</dbReference>
<feature type="compositionally biased region" description="Basic residues" evidence="7">
    <location>
        <begin position="628"/>
        <end position="644"/>
    </location>
</feature>
<dbReference type="InterPro" id="IPR013704">
    <property type="entry name" value="UPF0313_N"/>
</dbReference>
<sequence length="644" mass="73426">MMHDYLPITRADMNIRGWKQCDFVYVTGDAYVDHPSFGPAIISRLLEAHGYKVGMIAQPDWKDPSSISVLGEPRLGFLVSGGNMDSMVNHYSVSKKRRQQDSYTPGGVMGKRPDYATTVYCNLIRSVYKKEPVIIGGIEASLRRLAHYDYWSDRLKHSILIDSQADLISYGMGEKSIVEIADALNSGIDIRDITFVEGTVYKTDSLESVYDAHVLPSYDSMKKDKLEYAKSYFIQYNNTDPYIGKRLVEPYKDNLYVVQNPPAKPLSTEEMDQVYSLPYMRNYHPSYEELGGVPAIREIKFSLISNRGCFGACSFCALTFHQGRIIQARSHESLIEEAKWLTDEPDFKGYIHDVGGPTADFRYPACEKQIGKGACPNKQCLFPEPCKNLRADHSDYIELLRKLRNLPKVKKVFIRSGIRFDYVLADPGKKFLKELCEHHVSGQLKVAPEHVADKVLNKMGKPKNDVYRRFVKEYNDMNGRLGLKQYLVPYLMSSHPGSGLAEAIELAEYLRDLGYMPEQVQDFYPTPSTISTCMYYTGYDPRTMEPVYVPTNPHEKAMQRALIQYRNPKNYDLVTEALTKAGRTDLIGFDKKCLIRPKYGQKPGFSQDKTGKDYGNRKKGDTAGGQRERRKKTIRNVHKKSTKK</sequence>
<feature type="binding site" evidence="6">
    <location>
        <position position="316"/>
    </location>
    <ligand>
        <name>[4Fe-4S] cluster</name>
        <dbReference type="ChEBI" id="CHEBI:49883"/>
        <note>4Fe-4S-S-AdoMet</note>
    </ligand>
</feature>